<dbReference type="Proteomes" id="UP000017836">
    <property type="component" value="Unassembled WGS sequence"/>
</dbReference>
<dbReference type="AlphaFoldDB" id="W1PXC9"/>
<reference evidence="2" key="1">
    <citation type="submission" date="2013-08" db="EMBL/GenBank/DDBJ databases">
        <authorList>
            <person name="Albert V.A."/>
            <person name="Barbazuk W.B."/>
            <person name="Chamala S."/>
            <person name="Chanderbali A.S."/>
            <person name="dePamphilis C.W."/>
            <person name="Der J.P."/>
            <person name="Estill J.C."/>
            <person name="Leebens-Mack J."/>
            <person name="Ma H."/>
            <person name="Palmer J.D."/>
            <person name="Rounsley S."/>
            <person name="Sankoff D."/>
            <person name="Schuster S.C."/>
            <person name="Soltis D.E."/>
            <person name="Soltis P.S."/>
            <person name="Wessler S.R."/>
            <person name="Wing R.A."/>
        </authorList>
    </citation>
    <scope>NUCLEOTIDE SEQUENCE</scope>
    <source>
        <tissue evidence="2">Leaf</tissue>
    </source>
</reference>
<evidence type="ECO:0000313" key="2">
    <source>
        <dbReference type="EMBL" id="ERN12883.1"/>
    </source>
</evidence>
<feature type="region of interest" description="Disordered" evidence="1">
    <location>
        <begin position="1"/>
        <end position="29"/>
    </location>
</feature>
<dbReference type="HOGENOM" id="CLU_2592949_0_0_1"/>
<proteinExistence type="predicted"/>
<name>W1PXC9_AMBTC</name>
<dbReference type="EMBL" id="KI392596">
    <property type="protein sequence ID" value="ERN12883.1"/>
    <property type="molecule type" value="Genomic_DNA"/>
</dbReference>
<sequence>MADDRKRAREAAKKKKEESSRGEATVEEEEEIKRWAAGGSWRLMTIAKGGATEMERGWQLKLQLAEVMGERRERGRRKGG</sequence>
<organism evidence="2 3">
    <name type="scientific">Amborella trichopoda</name>
    <dbReference type="NCBI Taxonomy" id="13333"/>
    <lineage>
        <taxon>Eukaryota</taxon>
        <taxon>Viridiplantae</taxon>
        <taxon>Streptophyta</taxon>
        <taxon>Embryophyta</taxon>
        <taxon>Tracheophyta</taxon>
        <taxon>Spermatophyta</taxon>
        <taxon>Magnoliopsida</taxon>
        <taxon>Amborellales</taxon>
        <taxon>Amborellaceae</taxon>
        <taxon>Amborella</taxon>
    </lineage>
</organism>
<keyword evidence="3" id="KW-1185">Reference proteome</keyword>
<dbReference type="Gramene" id="ERN12883">
    <property type="protein sequence ID" value="ERN12883"/>
    <property type="gene ID" value="AMTR_s00050p00132660"/>
</dbReference>
<evidence type="ECO:0000256" key="1">
    <source>
        <dbReference type="SAM" id="MobiDB-lite"/>
    </source>
</evidence>
<feature type="compositionally biased region" description="Basic and acidic residues" evidence="1">
    <location>
        <begin position="1"/>
        <end position="21"/>
    </location>
</feature>
<accession>W1PXC9</accession>
<evidence type="ECO:0000313" key="3">
    <source>
        <dbReference type="Proteomes" id="UP000017836"/>
    </source>
</evidence>
<protein>
    <submittedName>
        <fullName evidence="2">Uncharacterized protein</fullName>
    </submittedName>
</protein>
<gene>
    <name evidence="2" type="ORF">AMTR_s00050p00132660</name>
</gene>